<feature type="region of interest" description="Disordered" evidence="1">
    <location>
        <begin position="19"/>
        <end position="60"/>
    </location>
</feature>
<evidence type="ECO:0000256" key="1">
    <source>
        <dbReference type="SAM" id="MobiDB-lite"/>
    </source>
</evidence>
<evidence type="ECO:0000313" key="3">
    <source>
        <dbReference type="Proteomes" id="UP000827724"/>
    </source>
</evidence>
<reference evidence="2" key="1">
    <citation type="submission" date="2021-08" db="EMBL/GenBank/DDBJ databases">
        <title>Chromosome-Level Trichoderma cornu-damae using Hi-C Data.</title>
        <authorList>
            <person name="Kim C.S."/>
        </authorList>
    </citation>
    <scope>NUCLEOTIDE SEQUENCE</scope>
    <source>
        <strain evidence="2">KA19-0412C</strain>
    </source>
</reference>
<dbReference type="AlphaFoldDB" id="A0A9P8QHI2"/>
<dbReference type="Proteomes" id="UP000827724">
    <property type="component" value="Unassembled WGS sequence"/>
</dbReference>
<gene>
    <name evidence="2" type="ORF">Trco_007012</name>
</gene>
<keyword evidence="3" id="KW-1185">Reference proteome</keyword>
<protein>
    <submittedName>
        <fullName evidence="2">Uncharacterized protein</fullName>
    </submittedName>
</protein>
<organism evidence="2 3">
    <name type="scientific">Trichoderma cornu-damae</name>
    <dbReference type="NCBI Taxonomy" id="654480"/>
    <lineage>
        <taxon>Eukaryota</taxon>
        <taxon>Fungi</taxon>
        <taxon>Dikarya</taxon>
        <taxon>Ascomycota</taxon>
        <taxon>Pezizomycotina</taxon>
        <taxon>Sordariomycetes</taxon>
        <taxon>Hypocreomycetidae</taxon>
        <taxon>Hypocreales</taxon>
        <taxon>Hypocreaceae</taxon>
        <taxon>Trichoderma</taxon>
    </lineage>
</organism>
<comment type="caution">
    <text evidence="2">The sequence shown here is derived from an EMBL/GenBank/DDBJ whole genome shotgun (WGS) entry which is preliminary data.</text>
</comment>
<sequence>MGIHGYTSQETPNPMAASASRLLLASPGVTTRSSRPWPRNTGVSLHAERSTMPARACGNVEPATAATGSALREAGEHNALGRDPGAHLVADEASDVACAGGDAIRVLVGPKRIWRAIVA</sequence>
<accession>A0A9P8QHI2</accession>
<proteinExistence type="predicted"/>
<evidence type="ECO:0000313" key="2">
    <source>
        <dbReference type="EMBL" id="KAH6605305.1"/>
    </source>
</evidence>
<dbReference type="EMBL" id="JAIWOZ010000005">
    <property type="protein sequence ID" value="KAH6605305.1"/>
    <property type="molecule type" value="Genomic_DNA"/>
</dbReference>
<name>A0A9P8QHI2_9HYPO</name>